<feature type="region of interest" description="Disordered" evidence="3">
    <location>
        <begin position="1"/>
        <end position="36"/>
    </location>
</feature>
<accession>A0ABD3R027</accession>
<dbReference type="GO" id="GO:0016740">
    <property type="term" value="F:transferase activity"/>
    <property type="evidence" value="ECO:0007669"/>
    <property type="project" value="UniProtKB-KW"/>
</dbReference>
<keyword evidence="4" id="KW-0472">Membrane</keyword>
<feature type="domain" description="Glycosyl transferase 64" evidence="5">
    <location>
        <begin position="233"/>
        <end position="373"/>
    </location>
</feature>
<gene>
    <name evidence="6" type="ORF">HJC23_005938</name>
</gene>
<keyword evidence="7" id="KW-1185">Reference proteome</keyword>
<evidence type="ECO:0000256" key="1">
    <source>
        <dbReference type="ARBA" id="ARBA00022679"/>
    </source>
</evidence>
<dbReference type="Pfam" id="PF09258">
    <property type="entry name" value="Glyco_transf_64"/>
    <property type="match status" value="1"/>
</dbReference>
<feature type="compositionally biased region" description="Polar residues" evidence="3">
    <location>
        <begin position="124"/>
        <end position="137"/>
    </location>
</feature>
<dbReference type="InterPro" id="IPR029044">
    <property type="entry name" value="Nucleotide-diphossugar_trans"/>
</dbReference>
<protein>
    <recommendedName>
        <fullName evidence="5">Glycosyl transferase 64 domain-containing protein</fullName>
    </recommendedName>
</protein>
<keyword evidence="4" id="KW-0812">Transmembrane</keyword>
<evidence type="ECO:0000256" key="4">
    <source>
        <dbReference type="SAM" id="Phobius"/>
    </source>
</evidence>
<keyword evidence="2" id="KW-1015">Disulfide bond</keyword>
<dbReference type="EMBL" id="JABMIG020000002">
    <property type="protein sequence ID" value="KAL3805694.1"/>
    <property type="molecule type" value="Genomic_DNA"/>
</dbReference>
<keyword evidence="1" id="KW-0808">Transferase</keyword>
<feature type="compositionally biased region" description="Basic and acidic residues" evidence="3">
    <location>
        <begin position="17"/>
        <end position="28"/>
    </location>
</feature>
<feature type="transmembrane region" description="Helical" evidence="4">
    <location>
        <begin position="44"/>
        <end position="67"/>
    </location>
</feature>
<dbReference type="Proteomes" id="UP001516023">
    <property type="component" value="Unassembled WGS sequence"/>
</dbReference>
<evidence type="ECO:0000313" key="7">
    <source>
        <dbReference type="Proteomes" id="UP001516023"/>
    </source>
</evidence>
<evidence type="ECO:0000313" key="6">
    <source>
        <dbReference type="EMBL" id="KAL3805694.1"/>
    </source>
</evidence>
<name>A0ABD3R027_9STRA</name>
<keyword evidence="4" id="KW-1133">Transmembrane helix</keyword>
<dbReference type="Gene3D" id="3.90.550.10">
    <property type="entry name" value="Spore Coat Polysaccharide Biosynthesis Protein SpsA, Chain A"/>
    <property type="match status" value="1"/>
</dbReference>
<sequence length="550" mass="62369">MPIPSETSSPNSESIDADSRRSSARDSSKPNSTPRHLFPVRRKFMLPMLGLLVGIFTLFSLSIGHYYNRRYINEIFSKFGSASSLIQIQLQESKSSFFREDVKAKVDMAIMENEATSRARKKSTLTPNKSDPGTSGSDKLPSQRLIHESEVFKSIIERVQWTERQCSQTLDNQRNTVTKQLKVATDTPLLPEGGVASALQNWTRQHQDSKPSSDPSYPTCYLPPKKSCNVTTYTLIIMSHTTERLDAFMPQLESMVQTWPGLTEIIIVWNSPRTTLTSVMESTTDSKEKQYASQLLSWDSDPSHPLRIFFSSEEGLTNNLLNRYHPKLQPVNEAVMYFDDDGPFWSKEAMIDVGLELWKRNSNVQVGGFPRNVRFLSNRMKDAEKLGLQASIDLIVKDAPIERGGGGINDGYPNFTPICRNVTGDILEYNYFVFPDFAAHMLLPSGSFLHRNYLCFIWHPAFEELRQYVITHKTMPDDMTVSTLVSHLAGRAPRTFPREVETRQKRRLSTQASITDISIRGEIEDDDTRISQHTDRSIDGCCGNKRTGDL</sequence>
<feature type="region of interest" description="Disordered" evidence="3">
    <location>
        <begin position="113"/>
        <end position="142"/>
    </location>
</feature>
<evidence type="ECO:0000256" key="2">
    <source>
        <dbReference type="ARBA" id="ARBA00023157"/>
    </source>
</evidence>
<proteinExistence type="predicted"/>
<reference evidence="6 7" key="1">
    <citation type="journal article" date="2020" name="G3 (Bethesda)">
        <title>Improved Reference Genome for Cyclotella cryptica CCMP332, a Model for Cell Wall Morphogenesis, Salinity Adaptation, and Lipid Production in Diatoms (Bacillariophyta).</title>
        <authorList>
            <person name="Roberts W.R."/>
            <person name="Downey K.M."/>
            <person name="Ruck E.C."/>
            <person name="Traller J.C."/>
            <person name="Alverson A.J."/>
        </authorList>
    </citation>
    <scope>NUCLEOTIDE SEQUENCE [LARGE SCALE GENOMIC DNA]</scope>
    <source>
        <strain evidence="6 7">CCMP332</strain>
    </source>
</reference>
<dbReference type="InterPro" id="IPR015338">
    <property type="entry name" value="GT64_dom"/>
</dbReference>
<organism evidence="6 7">
    <name type="scientific">Cyclotella cryptica</name>
    <dbReference type="NCBI Taxonomy" id="29204"/>
    <lineage>
        <taxon>Eukaryota</taxon>
        <taxon>Sar</taxon>
        <taxon>Stramenopiles</taxon>
        <taxon>Ochrophyta</taxon>
        <taxon>Bacillariophyta</taxon>
        <taxon>Coscinodiscophyceae</taxon>
        <taxon>Thalassiosirophycidae</taxon>
        <taxon>Stephanodiscales</taxon>
        <taxon>Stephanodiscaceae</taxon>
        <taxon>Cyclotella</taxon>
    </lineage>
</organism>
<evidence type="ECO:0000256" key="3">
    <source>
        <dbReference type="SAM" id="MobiDB-lite"/>
    </source>
</evidence>
<feature type="compositionally biased region" description="Polar residues" evidence="3">
    <location>
        <begin position="1"/>
        <end position="14"/>
    </location>
</feature>
<evidence type="ECO:0000259" key="5">
    <source>
        <dbReference type="Pfam" id="PF09258"/>
    </source>
</evidence>
<comment type="caution">
    <text evidence="6">The sequence shown here is derived from an EMBL/GenBank/DDBJ whole genome shotgun (WGS) entry which is preliminary data.</text>
</comment>
<dbReference type="AlphaFoldDB" id="A0ABD3R027"/>